<evidence type="ECO:0000256" key="2">
    <source>
        <dbReference type="ARBA" id="ARBA00022448"/>
    </source>
</evidence>
<feature type="transmembrane region" description="Helical" evidence="7">
    <location>
        <begin position="198"/>
        <end position="218"/>
    </location>
</feature>
<feature type="transmembrane region" description="Helical" evidence="7">
    <location>
        <begin position="46"/>
        <end position="65"/>
    </location>
</feature>
<feature type="transmembrane region" description="Helical" evidence="7">
    <location>
        <begin position="173"/>
        <end position="192"/>
    </location>
</feature>
<evidence type="ECO:0000256" key="1">
    <source>
        <dbReference type="ARBA" id="ARBA00004141"/>
    </source>
</evidence>
<feature type="transmembrane region" description="Helical" evidence="7">
    <location>
        <begin position="230"/>
        <end position="247"/>
    </location>
</feature>
<keyword evidence="3" id="KW-1003">Cell membrane</keyword>
<gene>
    <name evidence="8" type="ORF">MOO45_06260</name>
</gene>
<dbReference type="Pfam" id="PF03547">
    <property type="entry name" value="Mem_trans"/>
    <property type="match status" value="1"/>
</dbReference>
<evidence type="ECO:0000256" key="3">
    <source>
        <dbReference type="ARBA" id="ARBA00022475"/>
    </source>
</evidence>
<feature type="transmembrane region" description="Helical" evidence="7">
    <location>
        <begin position="289"/>
        <end position="309"/>
    </location>
</feature>
<proteinExistence type="predicted"/>
<keyword evidence="2" id="KW-0813">Transport</keyword>
<reference evidence="8" key="1">
    <citation type="journal article" date="2022" name="Int. J. Syst. Evol. Microbiol.">
        <title>Apilactobacillus apisilvae sp. nov., Nicolia spurrieriana gen. nov. sp. nov., Bombilactobacillus folatiphilus sp. nov. and Bombilactobacillus thymidiniphilus sp. nov., four new lactic acid bacterial isolates from stingless bees Tetragonula carbonaria and Austroplebeia australis.</title>
        <authorList>
            <person name="Oliphant S.A."/>
            <person name="Watson-Haigh N.S."/>
            <person name="Sumby K.M."/>
            <person name="Gardner J."/>
            <person name="Groom S."/>
            <person name="Jiranek V."/>
        </authorList>
    </citation>
    <scope>NUCLEOTIDE SEQUENCE</scope>
    <source>
        <strain evidence="8">SG4_D2</strain>
    </source>
</reference>
<dbReference type="EMBL" id="CP093366">
    <property type="protein sequence ID" value="UQS81803.1"/>
    <property type="molecule type" value="Genomic_DNA"/>
</dbReference>
<evidence type="ECO:0000313" key="8">
    <source>
        <dbReference type="EMBL" id="UQS81803.1"/>
    </source>
</evidence>
<feature type="transmembrane region" description="Helical" evidence="7">
    <location>
        <begin position="6"/>
        <end position="25"/>
    </location>
</feature>
<feature type="transmembrane region" description="Helical" evidence="7">
    <location>
        <begin position="71"/>
        <end position="93"/>
    </location>
</feature>
<feature type="transmembrane region" description="Helical" evidence="7">
    <location>
        <begin position="105"/>
        <end position="124"/>
    </location>
</feature>
<evidence type="ECO:0000256" key="6">
    <source>
        <dbReference type="ARBA" id="ARBA00023136"/>
    </source>
</evidence>
<evidence type="ECO:0000313" key="9">
    <source>
        <dbReference type="Proteomes" id="UP000831495"/>
    </source>
</evidence>
<accession>A0ABY4P828</accession>
<keyword evidence="6 7" id="KW-0472">Membrane</keyword>
<comment type="subcellular location">
    <subcellularLocation>
        <location evidence="1">Membrane</location>
        <topology evidence="1">Multi-pass membrane protein</topology>
    </subcellularLocation>
</comment>
<sequence>MTQVISTLISALLPVVVTLMLGYFAGFRQDFNGDSAAEINKLVMNYTLPLSLFGGIIATNGQILLKNIQVALWIFIGMVGGYVIVLLVLLYLFKNKLSIAALRTLAITGPAIPFVGPTVLGALFPAKSALLVSIGGLVMNIIQVPLTVILLSSQSKQKISLGTNLKNAFKKPVVWAPILAFILVICGLTISPDWERCFSVLGQATGGLALFSSGIVLFEKKPKLSLPVWANTLTKIIIIPLVMYALMKVCHVAPQTLRESLVSLGIPTAAICTIFANQYQLAEREMASTLFLSTVLSVFTLGFIIVFLGI</sequence>
<dbReference type="InterPro" id="IPR004776">
    <property type="entry name" value="Mem_transp_PIN-like"/>
</dbReference>
<dbReference type="Proteomes" id="UP000831495">
    <property type="component" value="Chromosome"/>
</dbReference>
<feature type="transmembrane region" description="Helical" evidence="7">
    <location>
        <begin position="130"/>
        <end position="152"/>
    </location>
</feature>
<evidence type="ECO:0000256" key="4">
    <source>
        <dbReference type="ARBA" id="ARBA00022692"/>
    </source>
</evidence>
<name>A0ABY4P828_9LACO</name>
<keyword evidence="9" id="KW-1185">Reference proteome</keyword>
<dbReference type="PANTHER" id="PTHR36838:SF1">
    <property type="entry name" value="SLR1864 PROTEIN"/>
    <property type="match status" value="1"/>
</dbReference>
<keyword evidence="4 7" id="KW-0812">Transmembrane</keyword>
<feature type="transmembrane region" description="Helical" evidence="7">
    <location>
        <begin position="259"/>
        <end position="277"/>
    </location>
</feature>
<protein>
    <submittedName>
        <fullName evidence="8">AEC family transporter</fullName>
    </submittedName>
</protein>
<evidence type="ECO:0000256" key="5">
    <source>
        <dbReference type="ARBA" id="ARBA00022989"/>
    </source>
</evidence>
<keyword evidence="5 7" id="KW-1133">Transmembrane helix</keyword>
<dbReference type="RefSeq" id="WP_249514071.1">
    <property type="nucleotide sequence ID" value="NZ_CP093366.1"/>
</dbReference>
<organism evidence="8 9">
    <name type="scientific">Bombilactobacillus folatiphilus</name>
    <dbReference type="NCBI Taxonomy" id="2923362"/>
    <lineage>
        <taxon>Bacteria</taxon>
        <taxon>Bacillati</taxon>
        <taxon>Bacillota</taxon>
        <taxon>Bacilli</taxon>
        <taxon>Lactobacillales</taxon>
        <taxon>Lactobacillaceae</taxon>
        <taxon>Bombilactobacillus</taxon>
    </lineage>
</organism>
<evidence type="ECO:0000256" key="7">
    <source>
        <dbReference type="SAM" id="Phobius"/>
    </source>
</evidence>
<dbReference type="PANTHER" id="PTHR36838">
    <property type="entry name" value="AUXIN EFFLUX CARRIER FAMILY PROTEIN"/>
    <property type="match status" value="1"/>
</dbReference>